<sequence>MKVKNTGKPIMVPVGQEVLGRMMDVLGAPVDDAGPIPTDKL</sequence>
<feature type="non-terminal residue" evidence="1">
    <location>
        <position position="41"/>
    </location>
</feature>
<organism evidence="1">
    <name type="scientific">mine drainage metagenome</name>
    <dbReference type="NCBI Taxonomy" id="410659"/>
    <lineage>
        <taxon>unclassified sequences</taxon>
        <taxon>metagenomes</taxon>
        <taxon>ecological metagenomes</taxon>
    </lineage>
</organism>
<accession>T1D7L4</accession>
<gene>
    <name evidence="1" type="ORF">B1A_02354</name>
</gene>
<evidence type="ECO:0000313" key="1">
    <source>
        <dbReference type="EMBL" id="EQD78240.1"/>
    </source>
</evidence>
<dbReference type="AlphaFoldDB" id="T1D7L4"/>
<protein>
    <submittedName>
        <fullName evidence="1">ATP synthase F1, beta subunit</fullName>
    </submittedName>
</protein>
<dbReference type="Gene3D" id="3.40.50.12240">
    <property type="match status" value="1"/>
</dbReference>
<proteinExistence type="predicted"/>
<comment type="caution">
    <text evidence="1">The sequence shown here is derived from an EMBL/GenBank/DDBJ whole genome shotgun (WGS) entry which is preliminary data.</text>
</comment>
<reference evidence="1" key="2">
    <citation type="journal article" date="2014" name="ISME J.">
        <title>Microbial stratification in low pH oxic and suboxic macroscopic growths along an acid mine drainage.</title>
        <authorList>
            <person name="Mendez-Garcia C."/>
            <person name="Mesa V."/>
            <person name="Sprenger R.R."/>
            <person name="Richter M."/>
            <person name="Diez M.S."/>
            <person name="Solano J."/>
            <person name="Bargiela R."/>
            <person name="Golyshina O.V."/>
            <person name="Manteca A."/>
            <person name="Ramos J.L."/>
            <person name="Gallego J.R."/>
            <person name="Llorente I."/>
            <person name="Martins Dos Santos V.A."/>
            <person name="Jensen O.N."/>
            <person name="Pelaez A.I."/>
            <person name="Sanchez J."/>
            <person name="Ferrer M."/>
        </authorList>
    </citation>
    <scope>NUCLEOTIDE SEQUENCE</scope>
</reference>
<reference evidence="1" key="1">
    <citation type="submission" date="2013-08" db="EMBL/GenBank/DDBJ databases">
        <authorList>
            <person name="Mendez C."/>
            <person name="Richter M."/>
            <person name="Ferrer M."/>
            <person name="Sanchez J."/>
        </authorList>
    </citation>
    <scope>NUCLEOTIDE SEQUENCE</scope>
</reference>
<dbReference type="EMBL" id="AUZX01001755">
    <property type="protein sequence ID" value="EQD78240.1"/>
    <property type="molecule type" value="Genomic_DNA"/>
</dbReference>
<name>T1D7L4_9ZZZZ</name>